<proteinExistence type="predicted"/>
<sequence length="116" mass="13458">MRRLGWKPGKEKNNKEKCGENDEENDEGDYLIKTMSNRTITGKSTKGKSSSSRETVKERVRNFRVFDIETRQMNYKALVHHPIHSGVMVDWSLFVDNGLERGFFDSINTDLFSDPQ</sequence>
<feature type="compositionally biased region" description="Low complexity" evidence="1">
    <location>
        <begin position="41"/>
        <end position="52"/>
    </location>
</feature>
<protein>
    <submittedName>
        <fullName evidence="2">Uncharacterized protein</fullName>
    </submittedName>
</protein>
<dbReference type="EMBL" id="BKCJ010004627">
    <property type="protein sequence ID" value="GEU62161.1"/>
    <property type="molecule type" value="Genomic_DNA"/>
</dbReference>
<evidence type="ECO:0000256" key="1">
    <source>
        <dbReference type="SAM" id="MobiDB-lite"/>
    </source>
</evidence>
<dbReference type="AlphaFoldDB" id="A0A6L2LK02"/>
<reference evidence="2" key="1">
    <citation type="journal article" date="2019" name="Sci. Rep.">
        <title>Draft genome of Tanacetum cinerariifolium, the natural source of mosquito coil.</title>
        <authorList>
            <person name="Yamashiro T."/>
            <person name="Shiraishi A."/>
            <person name="Satake H."/>
            <person name="Nakayama K."/>
        </authorList>
    </citation>
    <scope>NUCLEOTIDE SEQUENCE</scope>
</reference>
<name>A0A6L2LK02_TANCI</name>
<gene>
    <name evidence="2" type="ORF">Tci_034139</name>
</gene>
<comment type="caution">
    <text evidence="2">The sequence shown here is derived from an EMBL/GenBank/DDBJ whole genome shotgun (WGS) entry which is preliminary data.</text>
</comment>
<accession>A0A6L2LK02</accession>
<feature type="compositionally biased region" description="Basic and acidic residues" evidence="1">
    <location>
        <begin position="8"/>
        <end position="20"/>
    </location>
</feature>
<feature type="region of interest" description="Disordered" evidence="1">
    <location>
        <begin position="1"/>
        <end position="56"/>
    </location>
</feature>
<organism evidence="2">
    <name type="scientific">Tanacetum cinerariifolium</name>
    <name type="common">Dalmatian daisy</name>
    <name type="synonym">Chrysanthemum cinerariifolium</name>
    <dbReference type="NCBI Taxonomy" id="118510"/>
    <lineage>
        <taxon>Eukaryota</taxon>
        <taxon>Viridiplantae</taxon>
        <taxon>Streptophyta</taxon>
        <taxon>Embryophyta</taxon>
        <taxon>Tracheophyta</taxon>
        <taxon>Spermatophyta</taxon>
        <taxon>Magnoliopsida</taxon>
        <taxon>eudicotyledons</taxon>
        <taxon>Gunneridae</taxon>
        <taxon>Pentapetalae</taxon>
        <taxon>asterids</taxon>
        <taxon>campanulids</taxon>
        <taxon>Asterales</taxon>
        <taxon>Asteraceae</taxon>
        <taxon>Asteroideae</taxon>
        <taxon>Anthemideae</taxon>
        <taxon>Anthemidinae</taxon>
        <taxon>Tanacetum</taxon>
    </lineage>
</organism>
<evidence type="ECO:0000313" key="2">
    <source>
        <dbReference type="EMBL" id="GEU62161.1"/>
    </source>
</evidence>